<dbReference type="OrthoDB" id="337581at2759"/>
<dbReference type="PANTHER" id="PTHR28498">
    <property type="entry name" value="ZINC FINGER SWIM DOMAIN-CONTAINING PROTEIN 7"/>
    <property type="match status" value="1"/>
</dbReference>
<dbReference type="EMBL" id="KN836112">
    <property type="protein sequence ID" value="KIK32788.1"/>
    <property type="molecule type" value="Genomic_DNA"/>
</dbReference>
<dbReference type="Pfam" id="PF04434">
    <property type="entry name" value="SWIM"/>
    <property type="match status" value="1"/>
</dbReference>
<evidence type="ECO:0000313" key="3">
    <source>
        <dbReference type="EMBL" id="KIK32788.1"/>
    </source>
</evidence>
<dbReference type="Proteomes" id="UP000054485">
    <property type="component" value="Unassembled WGS sequence"/>
</dbReference>
<dbReference type="GO" id="GO:0008270">
    <property type="term" value="F:zinc ion binding"/>
    <property type="evidence" value="ECO:0007669"/>
    <property type="project" value="UniProtKB-KW"/>
</dbReference>
<keyword evidence="1" id="KW-0863">Zinc-finger</keyword>
<dbReference type="GO" id="GO:0000724">
    <property type="term" value="P:double-strand break repair via homologous recombination"/>
    <property type="evidence" value="ECO:0007669"/>
    <property type="project" value="TreeGrafter"/>
</dbReference>
<evidence type="ECO:0000259" key="2">
    <source>
        <dbReference type="PROSITE" id="PS50966"/>
    </source>
</evidence>
<dbReference type="PROSITE" id="PS50966">
    <property type="entry name" value="ZF_SWIM"/>
    <property type="match status" value="1"/>
</dbReference>
<gene>
    <name evidence="3" type="ORF">CY34DRAFT_814064</name>
</gene>
<name>A0A0D0ALH3_9AGAM</name>
<keyword evidence="1" id="KW-0479">Metal-binding</keyword>
<reference evidence="3 4" key="1">
    <citation type="submission" date="2014-04" db="EMBL/GenBank/DDBJ databases">
        <authorList>
            <consortium name="DOE Joint Genome Institute"/>
            <person name="Kuo A."/>
            <person name="Ruytinx J."/>
            <person name="Rineau F."/>
            <person name="Colpaert J."/>
            <person name="Kohler A."/>
            <person name="Nagy L.G."/>
            <person name="Floudas D."/>
            <person name="Copeland A."/>
            <person name="Barry K.W."/>
            <person name="Cichocki N."/>
            <person name="Veneault-Fourrey C."/>
            <person name="LaButti K."/>
            <person name="Lindquist E.A."/>
            <person name="Lipzen A."/>
            <person name="Lundell T."/>
            <person name="Morin E."/>
            <person name="Murat C."/>
            <person name="Sun H."/>
            <person name="Tunlid A."/>
            <person name="Henrissat B."/>
            <person name="Grigoriev I.V."/>
            <person name="Hibbett D.S."/>
            <person name="Martin F."/>
            <person name="Nordberg H.P."/>
            <person name="Cantor M.N."/>
            <person name="Hua S.X."/>
        </authorList>
    </citation>
    <scope>NUCLEOTIDE SEQUENCE [LARGE SCALE GENOMIC DNA]</scope>
    <source>
        <strain evidence="3 4">UH-Slu-Lm8-n1</strain>
    </source>
</reference>
<keyword evidence="4" id="KW-1185">Reference proteome</keyword>
<feature type="domain" description="SWIM-type" evidence="2">
    <location>
        <begin position="79"/>
        <end position="125"/>
    </location>
</feature>
<keyword evidence="1" id="KW-0862">Zinc</keyword>
<dbReference type="GO" id="GO:0097196">
    <property type="term" value="C:Shu complex"/>
    <property type="evidence" value="ECO:0007669"/>
    <property type="project" value="TreeGrafter"/>
</dbReference>
<dbReference type="PANTHER" id="PTHR28498:SF1">
    <property type="entry name" value="ZINC FINGER SWIM DOMAIN-CONTAINING PROTEIN 7"/>
    <property type="match status" value="1"/>
</dbReference>
<dbReference type="InterPro" id="IPR007527">
    <property type="entry name" value="Znf_SWIM"/>
</dbReference>
<dbReference type="AlphaFoldDB" id="A0A0D0ALH3"/>
<organism evidence="3 4">
    <name type="scientific">Suillus luteus UH-Slu-Lm8-n1</name>
    <dbReference type="NCBI Taxonomy" id="930992"/>
    <lineage>
        <taxon>Eukaryota</taxon>
        <taxon>Fungi</taxon>
        <taxon>Dikarya</taxon>
        <taxon>Basidiomycota</taxon>
        <taxon>Agaricomycotina</taxon>
        <taxon>Agaricomycetes</taxon>
        <taxon>Agaricomycetidae</taxon>
        <taxon>Boletales</taxon>
        <taxon>Suillineae</taxon>
        <taxon>Suillaceae</taxon>
        <taxon>Suillus</taxon>
    </lineage>
</organism>
<reference evidence="4" key="2">
    <citation type="submission" date="2015-01" db="EMBL/GenBank/DDBJ databases">
        <title>Evolutionary Origins and Diversification of the Mycorrhizal Mutualists.</title>
        <authorList>
            <consortium name="DOE Joint Genome Institute"/>
            <consortium name="Mycorrhizal Genomics Consortium"/>
            <person name="Kohler A."/>
            <person name="Kuo A."/>
            <person name="Nagy L.G."/>
            <person name="Floudas D."/>
            <person name="Copeland A."/>
            <person name="Barry K.W."/>
            <person name="Cichocki N."/>
            <person name="Veneault-Fourrey C."/>
            <person name="LaButti K."/>
            <person name="Lindquist E.A."/>
            <person name="Lipzen A."/>
            <person name="Lundell T."/>
            <person name="Morin E."/>
            <person name="Murat C."/>
            <person name="Riley R."/>
            <person name="Ohm R."/>
            <person name="Sun H."/>
            <person name="Tunlid A."/>
            <person name="Henrissat B."/>
            <person name="Grigoriev I.V."/>
            <person name="Hibbett D.S."/>
            <person name="Martin F."/>
        </authorList>
    </citation>
    <scope>NUCLEOTIDE SEQUENCE [LARGE SCALE GENOMIC DNA]</scope>
    <source>
        <strain evidence="4">UH-Slu-Lm8-n1</strain>
    </source>
</reference>
<sequence length="149" mass="16605">MPVEALQGSLHLRHVLQASIQAFDSDEESFEEGIEMLRAVLPDTMIIAALDLIDREGVMKYKTSWGRHHYEVLGTISTYTVFPHLGAASTAVSSYCTCPSFAYAVLISENHLVCKHVLAVYLADRWSRCVVRPIEDDDLLLKFAGHVSP</sequence>
<dbReference type="InParanoid" id="A0A0D0ALH3"/>
<accession>A0A0D0ALH3</accession>
<evidence type="ECO:0000256" key="1">
    <source>
        <dbReference type="PROSITE-ProRule" id="PRU00325"/>
    </source>
</evidence>
<protein>
    <recommendedName>
        <fullName evidence="2">SWIM-type domain-containing protein</fullName>
    </recommendedName>
</protein>
<dbReference type="HOGENOM" id="CLU_132858_0_0_1"/>
<evidence type="ECO:0000313" key="4">
    <source>
        <dbReference type="Proteomes" id="UP000054485"/>
    </source>
</evidence>
<proteinExistence type="predicted"/>